<dbReference type="PANTHER" id="PTHR33332">
    <property type="entry name" value="REVERSE TRANSCRIPTASE DOMAIN-CONTAINING PROTEIN"/>
    <property type="match status" value="1"/>
</dbReference>
<comment type="caution">
    <text evidence="1">The sequence shown here is derived from an EMBL/GenBank/DDBJ whole genome shotgun (WGS) entry which is preliminary data.</text>
</comment>
<evidence type="ECO:0000313" key="2">
    <source>
        <dbReference type="Proteomes" id="UP000796761"/>
    </source>
</evidence>
<organism evidence="1 2">
    <name type="scientific">Zosterops borbonicus</name>
    <dbReference type="NCBI Taxonomy" id="364589"/>
    <lineage>
        <taxon>Eukaryota</taxon>
        <taxon>Metazoa</taxon>
        <taxon>Chordata</taxon>
        <taxon>Craniata</taxon>
        <taxon>Vertebrata</taxon>
        <taxon>Euteleostomi</taxon>
        <taxon>Archelosauria</taxon>
        <taxon>Archosauria</taxon>
        <taxon>Dinosauria</taxon>
        <taxon>Saurischia</taxon>
        <taxon>Theropoda</taxon>
        <taxon>Coelurosauria</taxon>
        <taxon>Aves</taxon>
        <taxon>Neognathae</taxon>
        <taxon>Neoaves</taxon>
        <taxon>Telluraves</taxon>
        <taxon>Australaves</taxon>
        <taxon>Passeriformes</taxon>
        <taxon>Sylvioidea</taxon>
        <taxon>Zosteropidae</taxon>
        <taxon>Zosterops</taxon>
    </lineage>
</organism>
<protein>
    <submittedName>
        <fullName evidence="1">Uncharacterized protein</fullName>
    </submittedName>
</protein>
<dbReference type="AlphaFoldDB" id="A0A8K1GXM3"/>
<keyword evidence="2" id="KW-1185">Reference proteome</keyword>
<dbReference type="OrthoDB" id="8064698at2759"/>
<sequence length="67" mass="7721">MSMSQQCVLVTKRDNGILSCIRKNIGSRSREMILPLYSSLVRPDLECCVQLWAPQGKRDRELLEQVQ</sequence>
<name>A0A8K1GXM3_9PASS</name>
<accession>A0A8K1GXM3</accession>
<reference evidence="1" key="1">
    <citation type="submission" date="2019-04" db="EMBL/GenBank/DDBJ databases">
        <title>Genome assembly of Zosterops borbonicus 15179.</title>
        <authorList>
            <person name="Leroy T."/>
            <person name="Anselmetti Y."/>
            <person name="Tilak M.-K."/>
            <person name="Nabholz B."/>
        </authorList>
    </citation>
    <scope>NUCLEOTIDE SEQUENCE</scope>
    <source>
        <strain evidence="1">HGM_15179</strain>
        <tissue evidence="1">Muscle</tissue>
    </source>
</reference>
<proteinExistence type="predicted"/>
<dbReference type="Proteomes" id="UP000796761">
    <property type="component" value="Unassembled WGS sequence"/>
</dbReference>
<gene>
    <name evidence="1" type="ORF">HGM15179_000875</name>
</gene>
<evidence type="ECO:0000313" key="1">
    <source>
        <dbReference type="EMBL" id="TRZ26263.1"/>
    </source>
</evidence>
<dbReference type="EMBL" id="SWJQ01000015">
    <property type="protein sequence ID" value="TRZ26263.1"/>
    <property type="molecule type" value="Genomic_DNA"/>
</dbReference>